<evidence type="ECO:0000256" key="1">
    <source>
        <dbReference type="SAM" id="Phobius"/>
    </source>
</evidence>
<protein>
    <recommendedName>
        <fullName evidence="4">Tyrosine kinase G-rich domain-containing protein</fullName>
    </recommendedName>
</protein>
<evidence type="ECO:0000313" key="2">
    <source>
        <dbReference type="EMBL" id="KAA8712276.1"/>
    </source>
</evidence>
<evidence type="ECO:0008006" key="4">
    <source>
        <dbReference type="Google" id="ProtNLM"/>
    </source>
</evidence>
<evidence type="ECO:0000313" key="3">
    <source>
        <dbReference type="Proteomes" id="UP000322181"/>
    </source>
</evidence>
<dbReference type="EMBL" id="VXKB01000012">
    <property type="protein sequence ID" value="KAA8712276.1"/>
    <property type="molecule type" value="Genomic_DNA"/>
</dbReference>
<keyword evidence="1" id="KW-0812">Transmembrane</keyword>
<dbReference type="AlphaFoldDB" id="A0A5M9QXS3"/>
<gene>
    <name evidence="2" type="ORF">F4V73_19135</name>
</gene>
<feature type="transmembrane region" description="Helical" evidence="1">
    <location>
        <begin position="184"/>
        <end position="203"/>
    </location>
</feature>
<accession>A0A5M9QXS3</accession>
<organism evidence="2 3">
    <name type="scientific">Morganella psychrotolerans</name>
    <dbReference type="NCBI Taxonomy" id="368603"/>
    <lineage>
        <taxon>Bacteria</taxon>
        <taxon>Pseudomonadati</taxon>
        <taxon>Pseudomonadota</taxon>
        <taxon>Gammaproteobacteria</taxon>
        <taxon>Enterobacterales</taxon>
        <taxon>Morganellaceae</taxon>
        <taxon>Morganella</taxon>
    </lineage>
</organism>
<keyword evidence="1" id="KW-1133">Transmembrane helix</keyword>
<sequence>MSNHHDEIDIWEVVLILKQKIAYIIITMTIIGLLSSLFVWVMGDKVNITYSLSINKESPGLIISCDNDFQCKKRLIFSEIDNDISELNINVDQKEKIINFLWNGDIRDSYLFKNRIINISQDVSNWIVDDYKRYNQLFFNDFNNLTINSDLYSRIILMTRSGLSKNENLVMVTEKVNKQYKPTIIILLSLIISFIAVSAYFIFKESFKNFKV</sequence>
<dbReference type="Proteomes" id="UP000322181">
    <property type="component" value="Unassembled WGS sequence"/>
</dbReference>
<dbReference type="RefSeq" id="WP_150385211.1">
    <property type="nucleotide sequence ID" value="NZ_BAAAFS010000011.1"/>
</dbReference>
<proteinExistence type="predicted"/>
<feature type="transmembrane region" description="Helical" evidence="1">
    <location>
        <begin position="21"/>
        <end position="42"/>
    </location>
</feature>
<keyword evidence="1" id="KW-0472">Membrane</keyword>
<comment type="caution">
    <text evidence="2">The sequence shown here is derived from an EMBL/GenBank/DDBJ whole genome shotgun (WGS) entry which is preliminary data.</text>
</comment>
<reference evidence="2 3" key="1">
    <citation type="submission" date="2019-09" db="EMBL/GenBank/DDBJ databases">
        <title>Draft genome sequence of various Type strains from the CCUG.</title>
        <authorList>
            <person name="Pineiro-Iglesias B."/>
            <person name="Tunovic T."/>
            <person name="Unosson C."/>
            <person name="Inganas E."/>
            <person name="Ohlen M."/>
            <person name="Cardew S."/>
            <person name="Jensie-Markopoulos S."/>
            <person name="Salva-Serra F."/>
            <person name="Jaen-Luchoro D."/>
            <person name="Karlsson R."/>
            <person name="Svensson-Stadler L."/>
            <person name="Chun J."/>
            <person name="Moore E."/>
        </authorList>
    </citation>
    <scope>NUCLEOTIDE SEQUENCE [LARGE SCALE GENOMIC DNA]</scope>
    <source>
        <strain evidence="2 3">CCUG 53682T</strain>
    </source>
</reference>
<name>A0A5M9QXS3_9GAMM</name>